<evidence type="ECO:0000256" key="9">
    <source>
        <dbReference type="ARBA" id="ARBA00048659"/>
    </source>
</evidence>
<dbReference type="PANTHER" id="PTHR11042">
    <property type="entry name" value="EUKARYOTIC TRANSLATION INITIATION FACTOR 2-ALPHA KINASE EIF2-ALPHA KINASE -RELATED"/>
    <property type="match status" value="1"/>
</dbReference>
<feature type="domain" description="Protein kinase" evidence="11">
    <location>
        <begin position="148"/>
        <end position="426"/>
    </location>
</feature>
<dbReference type="eggNOG" id="KOG0660">
    <property type="taxonomic scope" value="Eukaryota"/>
</dbReference>
<reference evidence="13" key="2">
    <citation type="journal article" date="2018" name="Plant J.">
        <title>The Sorghum bicolor reference genome: improved assembly, gene annotations, a transcriptome atlas, and signatures of genome organization.</title>
        <authorList>
            <person name="McCormick R.F."/>
            <person name="Truong S.K."/>
            <person name="Sreedasyam A."/>
            <person name="Jenkins J."/>
            <person name="Shu S."/>
            <person name="Sims D."/>
            <person name="Kennedy M."/>
            <person name="Amirebrahimi M."/>
            <person name="Weers B.D."/>
            <person name="McKinley B."/>
            <person name="Mattison A."/>
            <person name="Morishige D.T."/>
            <person name="Grimwood J."/>
            <person name="Schmutz J."/>
            <person name="Mullet J.E."/>
        </authorList>
    </citation>
    <scope>NUCLEOTIDE SEQUENCE [LARGE SCALE GENOMIC DNA]</scope>
    <source>
        <strain evidence="13">cv. BTx623</strain>
    </source>
</reference>
<dbReference type="Proteomes" id="UP000000768">
    <property type="component" value="Chromosome 4"/>
</dbReference>
<comment type="similarity">
    <text evidence="8">Belongs to the protein kinase superfamily. Ser/Thr protein kinase family. GCN2 subfamily.</text>
</comment>
<gene>
    <name evidence="12" type="ORF">SORBI_3004G240000</name>
</gene>
<keyword evidence="7" id="KW-0652">Protein synthesis inhibitor</keyword>
<keyword evidence="13" id="KW-1185">Reference proteome</keyword>
<keyword evidence="5" id="KW-0418">Kinase</keyword>
<evidence type="ECO:0000256" key="7">
    <source>
        <dbReference type="ARBA" id="ARBA00023193"/>
    </source>
</evidence>
<evidence type="ECO:0000256" key="5">
    <source>
        <dbReference type="ARBA" id="ARBA00022777"/>
    </source>
</evidence>
<evidence type="ECO:0000256" key="8">
    <source>
        <dbReference type="ARBA" id="ARBA00037982"/>
    </source>
</evidence>
<comment type="catalytic activity">
    <reaction evidence="9">
        <text>L-threonyl-[protein] + ATP = O-phospho-L-threonyl-[protein] + ADP + H(+)</text>
        <dbReference type="Rhea" id="RHEA:46608"/>
        <dbReference type="Rhea" id="RHEA-COMP:11060"/>
        <dbReference type="Rhea" id="RHEA-COMP:11605"/>
        <dbReference type="ChEBI" id="CHEBI:15378"/>
        <dbReference type="ChEBI" id="CHEBI:30013"/>
        <dbReference type="ChEBI" id="CHEBI:30616"/>
        <dbReference type="ChEBI" id="CHEBI:61977"/>
        <dbReference type="ChEBI" id="CHEBI:456216"/>
        <dbReference type="EC" id="2.7.11.1"/>
    </reaction>
    <physiologicalReaction direction="left-to-right" evidence="9">
        <dbReference type="Rhea" id="RHEA:46609"/>
    </physiologicalReaction>
</comment>
<evidence type="ECO:0000313" key="12">
    <source>
        <dbReference type="EMBL" id="KXG30775.1"/>
    </source>
</evidence>
<dbReference type="PROSITE" id="PS50011">
    <property type="entry name" value="PROTEIN_KINASE_DOM"/>
    <property type="match status" value="1"/>
</dbReference>
<evidence type="ECO:0000256" key="4">
    <source>
        <dbReference type="ARBA" id="ARBA00022741"/>
    </source>
</evidence>
<dbReference type="PROSITE" id="PS00108">
    <property type="entry name" value="PROTEIN_KINASE_ST"/>
    <property type="match status" value="1"/>
</dbReference>
<dbReference type="FunCoup" id="A0A194YSG9">
    <property type="interactions" value="167"/>
</dbReference>
<dbReference type="GO" id="GO:0017148">
    <property type="term" value="P:negative regulation of translation"/>
    <property type="evidence" value="ECO:0007669"/>
    <property type="project" value="UniProtKB-KW"/>
</dbReference>
<dbReference type="InterPro" id="IPR000719">
    <property type="entry name" value="Prot_kinase_dom"/>
</dbReference>
<dbReference type="GO" id="GO:0005634">
    <property type="term" value="C:nucleus"/>
    <property type="evidence" value="ECO:0000318"/>
    <property type="project" value="GO_Central"/>
</dbReference>
<organism evidence="12 13">
    <name type="scientific">Sorghum bicolor</name>
    <name type="common">Sorghum</name>
    <name type="synonym">Sorghum vulgare</name>
    <dbReference type="NCBI Taxonomy" id="4558"/>
    <lineage>
        <taxon>Eukaryota</taxon>
        <taxon>Viridiplantae</taxon>
        <taxon>Streptophyta</taxon>
        <taxon>Embryophyta</taxon>
        <taxon>Tracheophyta</taxon>
        <taxon>Spermatophyta</taxon>
        <taxon>Magnoliopsida</taxon>
        <taxon>Liliopsida</taxon>
        <taxon>Poales</taxon>
        <taxon>Poaceae</taxon>
        <taxon>PACMAD clade</taxon>
        <taxon>Panicoideae</taxon>
        <taxon>Andropogonodae</taxon>
        <taxon>Andropogoneae</taxon>
        <taxon>Sorghinae</taxon>
        <taxon>Sorghum</taxon>
    </lineage>
</organism>
<reference evidence="12 13" key="1">
    <citation type="journal article" date="2009" name="Nature">
        <title>The Sorghum bicolor genome and the diversification of grasses.</title>
        <authorList>
            <person name="Paterson A.H."/>
            <person name="Bowers J.E."/>
            <person name="Bruggmann R."/>
            <person name="Dubchak I."/>
            <person name="Grimwood J."/>
            <person name="Gundlach H."/>
            <person name="Haberer G."/>
            <person name="Hellsten U."/>
            <person name="Mitros T."/>
            <person name="Poliakov A."/>
            <person name="Schmutz J."/>
            <person name="Spannagl M."/>
            <person name="Tang H."/>
            <person name="Wang X."/>
            <person name="Wicker T."/>
            <person name="Bharti A.K."/>
            <person name="Chapman J."/>
            <person name="Feltus F.A."/>
            <person name="Gowik U."/>
            <person name="Grigoriev I.V."/>
            <person name="Lyons E."/>
            <person name="Maher C.A."/>
            <person name="Martis M."/>
            <person name="Narechania A."/>
            <person name="Otillar R.P."/>
            <person name="Penning B.W."/>
            <person name="Salamov A.A."/>
            <person name="Wang Y."/>
            <person name="Zhang L."/>
            <person name="Carpita N.C."/>
            <person name="Freeling M."/>
            <person name="Gingle A.R."/>
            <person name="Hash C.T."/>
            <person name="Keller B."/>
            <person name="Klein P."/>
            <person name="Kresovich S."/>
            <person name="McCann M.C."/>
            <person name="Ming R."/>
            <person name="Peterson D.G."/>
            <person name="Mehboob-ur-Rahman"/>
            <person name="Ware D."/>
            <person name="Westhoff P."/>
            <person name="Mayer K.F."/>
            <person name="Messing J."/>
            <person name="Rokhsar D.S."/>
        </authorList>
    </citation>
    <scope>NUCLEOTIDE SEQUENCE [LARGE SCALE GENOMIC DNA]</scope>
    <source>
        <strain evidence="13">cv. BTx623</strain>
    </source>
</reference>
<dbReference type="OrthoDB" id="5979581at2759"/>
<dbReference type="STRING" id="4558.A0A194YSG9"/>
<dbReference type="GO" id="GO:0005737">
    <property type="term" value="C:cytoplasm"/>
    <property type="evidence" value="ECO:0000318"/>
    <property type="project" value="GO_Central"/>
</dbReference>
<dbReference type="AlphaFoldDB" id="A0A194YSG9"/>
<dbReference type="EC" id="2.7.11.1" evidence="1"/>
<dbReference type="PANTHER" id="PTHR11042:SF160">
    <property type="entry name" value="EUKARYOTIC TRANSLATION INITIATION FACTOR 2-ALPHA KINASE 1"/>
    <property type="match status" value="1"/>
</dbReference>
<evidence type="ECO:0000256" key="10">
    <source>
        <dbReference type="ARBA" id="ARBA00048977"/>
    </source>
</evidence>
<dbReference type="SUPFAM" id="SSF56112">
    <property type="entry name" value="Protein kinase-like (PK-like)"/>
    <property type="match status" value="1"/>
</dbReference>
<evidence type="ECO:0000313" key="13">
    <source>
        <dbReference type="Proteomes" id="UP000000768"/>
    </source>
</evidence>
<comment type="catalytic activity">
    <reaction evidence="10">
        <text>L-seryl-[protein] + ATP = O-phospho-L-seryl-[protein] + ADP + H(+)</text>
        <dbReference type="Rhea" id="RHEA:17989"/>
        <dbReference type="Rhea" id="RHEA-COMP:9863"/>
        <dbReference type="Rhea" id="RHEA-COMP:11604"/>
        <dbReference type="ChEBI" id="CHEBI:15378"/>
        <dbReference type="ChEBI" id="CHEBI:29999"/>
        <dbReference type="ChEBI" id="CHEBI:30616"/>
        <dbReference type="ChEBI" id="CHEBI:83421"/>
        <dbReference type="ChEBI" id="CHEBI:456216"/>
        <dbReference type="EC" id="2.7.11.1"/>
    </reaction>
    <physiologicalReaction direction="left-to-right" evidence="10">
        <dbReference type="Rhea" id="RHEA:17990"/>
    </physiologicalReaction>
</comment>
<evidence type="ECO:0000256" key="2">
    <source>
        <dbReference type="ARBA" id="ARBA00022527"/>
    </source>
</evidence>
<keyword evidence="2" id="KW-0723">Serine/threonine-protein kinase</keyword>
<evidence type="ECO:0000259" key="11">
    <source>
        <dbReference type="PROSITE" id="PS50011"/>
    </source>
</evidence>
<dbReference type="GO" id="GO:0004694">
    <property type="term" value="F:eukaryotic translation initiation factor 2alpha kinase activity"/>
    <property type="evidence" value="ECO:0000318"/>
    <property type="project" value="GO_Central"/>
</dbReference>
<name>A0A194YSG9_SORBI</name>
<dbReference type="InterPro" id="IPR011009">
    <property type="entry name" value="Kinase-like_dom_sf"/>
</dbReference>
<evidence type="ECO:0000256" key="3">
    <source>
        <dbReference type="ARBA" id="ARBA00022679"/>
    </source>
</evidence>
<keyword evidence="3" id="KW-0808">Transferase</keyword>
<keyword evidence="4" id="KW-0547">Nucleotide-binding</keyword>
<protein>
    <recommendedName>
        <fullName evidence="1">non-specific serine/threonine protein kinase</fullName>
        <ecNumber evidence="1">2.7.11.1</ecNumber>
    </recommendedName>
</protein>
<dbReference type="GO" id="GO:0005524">
    <property type="term" value="F:ATP binding"/>
    <property type="evidence" value="ECO:0007669"/>
    <property type="project" value="UniProtKB-KW"/>
</dbReference>
<dbReference type="Gene3D" id="1.10.510.10">
    <property type="entry name" value="Transferase(Phosphotransferase) domain 1"/>
    <property type="match status" value="1"/>
</dbReference>
<dbReference type="InterPro" id="IPR050339">
    <property type="entry name" value="CC_SR_Kinase"/>
</dbReference>
<accession>A0A194YSG9</accession>
<sequence>MNLAASGLFPYGNGNSVYLNCKQFQFPWISQMLSCCFCKEIVLKKIEFKLSDENSAPGCSVRLSLDCFKAEGSVTLYTVKDVREWEMLTLYTLEVPSNHDLEMIMVHTGAHTVKPLSVQSFAGSVITFESYIASSHLRNKLWSFIRQLSPSDLIANLGSKTVHKCTCADTRYALKRSEKKNLVEEPTEEVNTLVMMRKRINNLQLFAAWVEFQPGNSYCEDIHSVCILTQLLSRSMENLLESEDTTDRQRADFFFKQIVLGVSEIHDEGFMHRDLKPANITINDDSLEVSIIDFETACQKPPKGQFIRDVAVGTKGYCDPITTTYINREYNELVDIYSLGMIYFLLGIEDASKRRSLHSKFVTKLIYNDRQRIPTSALANHWLLAQWKGNVALLLDMMRSDFWNRPTPQDILLRLTDNETSEHPERADRLWLQGKIQG</sequence>
<evidence type="ECO:0000256" key="6">
    <source>
        <dbReference type="ARBA" id="ARBA00022840"/>
    </source>
</evidence>
<evidence type="ECO:0000256" key="1">
    <source>
        <dbReference type="ARBA" id="ARBA00012513"/>
    </source>
</evidence>
<dbReference type="InterPro" id="IPR008271">
    <property type="entry name" value="Ser/Thr_kinase_AS"/>
</dbReference>
<dbReference type="InParanoid" id="A0A194YSG9"/>
<dbReference type="Gramene" id="KXG30775">
    <property type="protein sequence ID" value="KXG30775"/>
    <property type="gene ID" value="SORBI_3004G240000"/>
</dbReference>
<dbReference type="SMART" id="SM00220">
    <property type="entry name" value="S_TKc"/>
    <property type="match status" value="1"/>
</dbReference>
<proteinExistence type="inferred from homology"/>
<dbReference type="Pfam" id="PF00069">
    <property type="entry name" value="Pkinase"/>
    <property type="match status" value="1"/>
</dbReference>
<keyword evidence="6" id="KW-0067">ATP-binding</keyword>
<dbReference type="EMBL" id="CM000763">
    <property type="protein sequence ID" value="KXG30775.1"/>
    <property type="molecule type" value="Genomic_DNA"/>
</dbReference>